<gene>
    <name evidence="1" type="ORF">DPMN_007509</name>
</gene>
<dbReference type="EMBL" id="JAIWYP010000001">
    <property type="protein sequence ID" value="KAH3883550.1"/>
    <property type="molecule type" value="Genomic_DNA"/>
</dbReference>
<dbReference type="Proteomes" id="UP000828390">
    <property type="component" value="Unassembled WGS sequence"/>
</dbReference>
<dbReference type="AlphaFoldDB" id="A0A9D4MUG3"/>
<organism evidence="1 2">
    <name type="scientific">Dreissena polymorpha</name>
    <name type="common">Zebra mussel</name>
    <name type="synonym">Mytilus polymorpha</name>
    <dbReference type="NCBI Taxonomy" id="45954"/>
    <lineage>
        <taxon>Eukaryota</taxon>
        <taxon>Metazoa</taxon>
        <taxon>Spiralia</taxon>
        <taxon>Lophotrochozoa</taxon>
        <taxon>Mollusca</taxon>
        <taxon>Bivalvia</taxon>
        <taxon>Autobranchia</taxon>
        <taxon>Heteroconchia</taxon>
        <taxon>Euheterodonta</taxon>
        <taxon>Imparidentia</taxon>
        <taxon>Neoheterodontei</taxon>
        <taxon>Myida</taxon>
        <taxon>Dreissenoidea</taxon>
        <taxon>Dreissenidae</taxon>
        <taxon>Dreissena</taxon>
    </lineage>
</organism>
<sequence length="103" mass="11777">MLKLDSGEGRYYTESLGPVNGMMEFKTRQDQIHSGANVLYTSGQGVFSGEDLVSSMYCSSIIIKRWNMFKLLLPSWEGVDLYKSYSINKFVLHNTFLKINSYT</sequence>
<name>A0A9D4MUG3_DREPO</name>
<reference evidence="1" key="2">
    <citation type="submission" date="2020-11" db="EMBL/GenBank/DDBJ databases">
        <authorList>
            <person name="McCartney M.A."/>
            <person name="Auch B."/>
            <person name="Kono T."/>
            <person name="Mallez S."/>
            <person name="Becker A."/>
            <person name="Gohl D.M."/>
            <person name="Silverstein K.A.T."/>
            <person name="Koren S."/>
            <person name="Bechman K.B."/>
            <person name="Herman A."/>
            <person name="Abrahante J.E."/>
            <person name="Garbe J."/>
        </authorList>
    </citation>
    <scope>NUCLEOTIDE SEQUENCE</scope>
    <source>
        <strain evidence="1">Duluth1</strain>
        <tissue evidence="1">Whole animal</tissue>
    </source>
</reference>
<reference evidence="1" key="1">
    <citation type="journal article" date="2019" name="bioRxiv">
        <title>The Genome of the Zebra Mussel, Dreissena polymorpha: A Resource for Invasive Species Research.</title>
        <authorList>
            <person name="McCartney M.A."/>
            <person name="Auch B."/>
            <person name="Kono T."/>
            <person name="Mallez S."/>
            <person name="Zhang Y."/>
            <person name="Obille A."/>
            <person name="Becker A."/>
            <person name="Abrahante J.E."/>
            <person name="Garbe J."/>
            <person name="Badalamenti J.P."/>
            <person name="Herman A."/>
            <person name="Mangelson H."/>
            <person name="Liachko I."/>
            <person name="Sullivan S."/>
            <person name="Sone E.D."/>
            <person name="Koren S."/>
            <person name="Silverstein K.A.T."/>
            <person name="Beckman K.B."/>
            <person name="Gohl D.M."/>
        </authorList>
    </citation>
    <scope>NUCLEOTIDE SEQUENCE</scope>
    <source>
        <strain evidence="1">Duluth1</strain>
        <tissue evidence="1">Whole animal</tissue>
    </source>
</reference>
<keyword evidence="2" id="KW-1185">Reference proteome</keyword>
<evidence type="ECO:0000313" key="2">
    <source>
        <dbReference type="Proteomes" id="UP000828390"/>
    </source>
</evidence>
<protein>
    <submittedName>
        <fullName evidence="1">Uncharacterized protein</fullName>
    </submittedName>
</protein>
<comment type="caution">
    <text evidence="1">The sequence shown here is derived from an EMBL/GenBank/DDBJ whole genome shotgun (WGS) entry which is preliminary data.</text>
</comment>
<accession>A0A9D4MUG3</accession>
<proteinExistence type="predicted"/>
<evidence type="ECO:0000313" key="1">
    <source>
        <dbReference type="EMBL" id="KAH3883550.1"/>
    </source>
</evidence>